<accession>W9SMM3</accession>
<gene>
    <name evidence="2" type="ORF">L484_000402</name>
</gene>
<dbReference type="AlphaFoldDB" id="W9SMM3"/>
<evidence type="ECO:0000256" key="1">
    <source>
        <dbReference type="SAM" id="MobiDB-lite"/>
    </source>
</evidence>
<dbReference type="EMBL" id="KE625773">
    <property type="protein sequence ID" value="EXC54348.1"/>
    <property type="molecule type" value="Genomic_DNA"/>
</dbReference>
<feature type="region of interest" description="Disordered" evidence="1">
    <location>
        <begin position="179"/>
        <end position="227"/>
    </location>
</feature>
<name>W9SMM3_9ROSA</name>
<proteinExistence type="predicted"/>
<evidence type="ECO:0000313" key="3">
    <source>
        <dbReference type="Proteomes" id="UP000030645"/>
    </source>
</evidence>
<keyword evidence="3" id="KW-1185">Reference proteome</keyword>
<dbReference type="STRING" id="981085.W9SMM3"/>
<reference evidence="3" key="1">
    <citation type="submission" date="2013-01" db="EMBL/GenBank/DDBJ databases">
        <title>Draft Genome Sequence of a Mulberry Tree, Morus notabilis C.K. Schneid.</title>
        <authorList>
            <person name="He N."/>
            <person name="Zhao S."/>
        </authorList>
    </citation>
    <scope>NUCLEOTIDE SEQUENCE</scope>
</reference>
<organism evidence="2 3">
    <name type="scientific">Morus notabilis</name>
    <dbReference type="NCBI Taxonomy" id="981085"/>
    <lineage>
        <taxon>Eukaryota</taxon>
        <taxon>Viridiplantae</taxon>
        <taxon>Streptophyta</taxon>
        <taxon>Embryophyta</taxon>
        <taxon>Tracheophyta</taxon>
        <taxon>Spermatophyta</taxon>
        <taxon>Magnoliopsida</taxon>
        <taxon>eudicotyledons</taxon>
        <taxon>Gunneridae</taxon>
        <taxon>Pentapetalae</taxon>
        <taxon>rosids</taxon>
        <taxon>fabids</taxon>
        <taxon>Rosales</taxon>
        <taxon>Moraceae</taxon>
        <taxon>Moreae</taxon>
        <taxon>Morus</taxon>
    </lineage>
</organism>
<evidence type="ECO:0000313" key="2">
    <source>
        <dbReference type="EMBL" id="EXC54348.1"/>
    </source>
</evidence>
<dbReference type="Proteomes" id="UP000030645">
    <property type="component" value="Unassembled WGS sequence"/>
</dbReference>
<dbReference type="Gene3D" id="1.10.510.10">
    <property type="entry name" value="Transferase(Phosphotransferase) domain 1"/>
    <property type="match status" value="1"/>
</dbReference>
<protein>
    <submittedName>
        <fullName evidence="2">Uncharacterized protein</fullName>
    </submittedName>
</protein>
<sequence length="227" mass="25857">MKPTDFYRYKNSARSVVEKRYTLQPRLDAFSKKDDDESAHTEETGVPIMTLREISRLLQIDYEEQGDNLVRLVFKYADMDLQVFLGEYATKASDQKLTKSHYTQHLKLLLDFIESSLAAHMLDVGCISAEMPEMVNQKPFFEGKGANINNIFNLLGTPTKENWPGVAQLYEQISDYDKISAKDDEPDNSMLEAPANNGPPSDAAGNEDEEEHKEENHDLDDIDEDRS</sequence>
<feature type="compositionally biased region" description="Acidic residues" evidence="1">
    <location>
        <begin position="205"/>
        <end position="227"/>
    </location>
</feature>